<dbReference type="NCBIfam" id="TIGR03666">
    <property type="entry name" value="Rv2061_F420"/>
    <property type="match status" value="1"/>
</dbReference>
<dbReference type="RefSeq" id="WP_096496416.1">
    <property type="nucleotide sequence ID" value="NZ_CP023445.1"/>
</dbReference>
<protein>
    <submittedName>
        <fullName evidence="2">PPOX class F420-dependent enzyme</fullName>
    </submittedName>
</protein>
<evidence type="ECO:0000313" key="2">
    <source>
        <dbReference type="EMBL" id="ATE56647.1"/>
    </source>
</evidence>
<dbReference type="GO" id="GO:0016627">
    <property type="term" value="F:oxidoreductase activity, acting on the CH-CH group of donors"/>
    <property type="evidence" value="ECO:0007669"/>
    <property type="project" value="TreeGrafter"/>
</dbReference>
<dbReference type="InterPro" id="IPR052019">
    <property type="entry name" value="F420H2_bilvrd_red/Heme_oxyg"/>
</dbReference>
<keyword evidence="3" id="KW-1185">Reference proteome</keyword>
<evidence type="ECO:0000313" key="3">
    <source>
        <dbReference type="Proteomes" id="UP000218505"/>
    </source>
</evidence>
<dbReference type="KEGG" id="apre:CNX65_27995"/>
<dbReference type="AlphaFoldDB" id="A0A290ZCC5"/>
<keyword evidence="1" id="KW-0560">Oxidoreductase</keyword>
<gene>
    <name evidence="2" type="ORF">CNX65_27995</name>
</gene>
<evidence type="ECO:0000256" key="1">
    <source>
        <dbReference type="ARBA" id="ARBA00023002"/>
    </source>
</evidence>
<name>A0A290ZCC5_9PSEU</name>
<dbReference type="Gene3D" id="2.30.110.10">
    <property type="entry name" value="Electron Transport, Fmn-binding Protein, Chain A"/>
    <property type="match status" value="1"/>
</dbReference>
<organism evidence="2 3">
    <name type="scientific">Actinosynnema pretiosum</name>
    <dbReference type="NCBI Taxonomy" id="42197"/>
    <lineage>
        <taxon>Bacteria</taxon>
        <taxon>Bacillati</taxon>
        <taxon>Actinomycetota</taxon>
        <taxon>Actinomycetes</taxon>
        <taxon>Pseudonocardiales</taxon>
        <taxon>Pseudonocardiaceae</taxon>
        <taxon>Actinosynnema</taxon>
    </lineage>
</organism>
<reference evidence="2" key="1">
    <citation type="submission" date="2017-09" db="EMBL/GenBank/DDBJ databases">
        <title>Complete Genome Sequence of ansamitocin-producing Bacterium Actinosynnema pretiosum X47.</title>
        <authorList>
            <person name="Cao G."/>
            <person name="Zong G."/>
            <person name="Zhong C."/>
            <person name="Fu J."/>
        </authorList>
    </citation>
    <scope>NUCLEOTIDE SEQUENCE [LARGE SCALE GENOMIC DNA]</scope>
    <source>
        <strain evidence="2">X47</strain>
    </source>
</reference>
<dbReference type="PANTHER" id="PTHR35176">
    <property type="entry name" value="HEME OXYGENASE HI_0854-RELATED"/>
    <property type="match status" value="1"/>
</dbReference>
<dbReference type="SUPFAM" id="SSF50475">
    <property type="entry name" value="FMN-binding split barrel"/>
    <property type="match status" value="1"/>
</dbReference>
<dbReference type="GO" id="GO:0005829">
    <property type="term" value="C:cytosol"/>
    <property type="evidence" value="ECO:0007669"/>
    <property type="project" value="TreeGrafter"/>
</dbReference>
<dbReference type="PANTHER" id="PTHR35176:SF11">
    <property type="entry name" value="PYRIDOXAMINE 5'-PHOSPHATE OXIDASE FAMILY PROTEIN"/>
    <property type="match status" value="1"/>
</dbReference>
<proteinExistence type="predicted"/>
<dbReference type="EMBL" id="CP023445">
    <property type="protein sequence ID" value="ATE56647.1"/>
    <property type="molecule type" value="Genomic_DNA"/>
</dbReference>
<accession>A0A290ZCC5</accession>
<dbReference type="Proteomes" id="UP000218505">
    <property type="component" value="Chromosome"/>
</dbReference>
<dbReference type="GO" id="GO:0070967">
    <property type="term" value="F:coenzyme F420 binding"/>
    <property type="evidence" value="ECO:0007669"/>
    <property type="project" value="TreeGrafter"/>
</dbReference>
<dbReference type="InterPro" id="IPR012349">
    <property type="entry name" value="Split_barrel_FMN-bd"/>
</dbReference>
<sequence>MDLAEGKYLLLTTFRKNGDGVPTPVWFAGEGSTAFVWTVAESGKVKRIRRSGDVLVGPCDVRGNPLGESVPARAELVDGAETDRIRERIIRKYGVIGRLTILGSKLRRGKKGTVGIKITLST</sequence>
<dbReference type="InterPro" id="IPR019965">
    <property type="entry name" value="PPOX_F420-dep_Rv2061_put"/>
</dbReference>